<dbReference type="Proteomes" id="UP000273044">
    <property type="component" value="Chromosome"/>
</dbReference>
<organism evidence="3 4">
    <name type="scientific">Arachnia propionica</name>
    <dbReference type="NCBI Taxonomy" id="1750"/>
    <lineage>
        <taxon>Bacteria</taxon>
        <taxon>Bacillati</taxon>
        <taxon>Actinomycetota</taxon>
        <taxon>Actinomycetes</taxon>
        <taxon>Propionibacteriales</taxon>
        <taxon>Propionibacteriaceae</taxon>
        <taxon>Arachnia</taxon>
    </lineage>
</organism>
<evidence type="ECO:0000313" key="3">
    <source>
        <dbReference type="EMBL" id="VEH71698.1"/>
    </source>
</evidence>
<protein>
    <submittedName>
        <fullName evidence="3">Uncharacterized protein</fullName>
    </submittedName>
</protein>
<feature type="coiled-coil region" evidence="1">
    <location>
        <begin position="338"/>
        <end position="365"/>
    </location>
</feature>
<evidence type="ECO:0000256" key="2">
    <source>
        <dbReference type="SAM" id="Phobius"/>
    </source>
</evidence>
<proteinExistence type="predicted"/>
<sequence length="577" mass="64349">MSTSIDLTPLSRQINEVGREIINNLGSQIDGVQANLGTVRNDLQLTRSELADLREEFQQFVEEAARVAAVQQSQVKIVDLKAQLDREFGHYSVVRRTSVGLLQGFDVGNISNAVATNVAEELMIQTPRYWLAPALVALAAWSHDRQDIAEKSVQEAFSRDRHKTSLFFTLVLRRQGRMSGSVRWLRHYMASLDPSALTREFAVILEASSCNAFGPEGNELLSAKLAEWSKQLRQHPEAVEEQVGRWTSELASHQLQLGSNEYQTLRHLCAQWNTIRENMEAASALPEVLAKYRQVRDHEAPPPTSLEDLLDDILDTLVTEFDAEELPLRREVTYHEAVIEERGDLNRAEKKAELLQEALEETNDVVTIQTMGAISPELLGISINTQKMAIGVARDDFRTAVGRYCSGYRAKEETDIVLDFNPNHSNHASAHGFVGAKVHVNSGQQAAEGLLRDAWGNTMNPKIERARFGNKYYLQPALIAAGIAVVLLVINPIAGLLAALIGAGVIWYLGEQKKKAAAQEVKALEHIRQEAYDHSVQLYRNAMAELTDANLTYKELDAFEAPLLELIDGWPTTVKEN</sequence>
<evidence type="ECO:0000256" key="1">
    <source>
        <dbReference type="SAM" id="Coils"/>
    </source>
</evidence>
<feature type="transmembrane region" description="Helical" evidence="2">
    <location>
        <begin position="477"/>
        <end position="509"/>
    </location>
</feature>
<dbReference type="EMBL" id="LR134406">
    <property type="protein sequence ID" value="VEH71698.1"/>
    <property type="molecule type" value="Genomic_DNA"/>
</dbReference>
<keyword evidence="4" id="KW-1185">Reference proteome</keyword>
<dbReference type="GeneID" id="64408424"/>
<dbReference type="RefSeq" id="WP_061788093.1">
    <property type="nucleotide sequence ID" value="NZ_LR134406.1"/>
</dbReference>
<name>A0A448N2Q2_9ACTN</name>
<accession>A0A448N2Q2</accession>
<reference evidence="3 4" key="1">
    <citation type="submission" date="2018-12" db="EMBL/GenBank/DDBJ databases">
        <authorList>
            <consortium name="Pathogen Informatics"/>
        </authorList>
    </citation>
    <scope>NUCLEOTIDE SEQUENCE [LARGE SCALE GENOMIC DNA]</scope>
    <source>
        <strain evidence="3 4">NCTC12967</strain>
    </source>
</reference>
<keyword evidence="2" id="KW-0812">Transmembrane</keyword>
<keyword evidence="2" id="KW-1133">Transmembrane helix</keyword>
<evidence type="ECO:0000313" key="4">
    <source>
        <dbReference type="Proteomes" id="UP000273044"/>
    </source>
</evidence>
<keyword evidence="2" id="KW-0472">Membrane</keyword>
<feature type="coiled-coil region" evidence="1">
    <location>
        <begin position="36"/>
        <end position="63"/>
    </location>
</feature>
<dbReference type="AlphaFoldDB" id="A0A448N2Q2"/>
<gene>
    <name evidence="3" type="ORF">NCTC12967_03025</name>
</gene>
<keyword evidence="1" id="KW-0175">Coiled coil</keyword>